<reference evidence="3" key="1">
    <citation type="submission" date="2017-02" db="EMBL/GenBank/DDBJ databases">
        <authorList>
            <person name="Tafer H."/>
            <person name="Lopandic K."/>
        </authorList>
    </citation>
    <scope>NUCLEOTIDE SEQUENCE [LARGE SCALE GENOMIC DNA]</scope>
    <source>
        <strain evidence="3">CBS 366.77</strain>
    </source>
</reference>
<accession>A0A3A2ZFI2</accession>
<protein>
    <submittedName>
        <fullName evidence="2">Thioesterase superfamily</fullName>
    </submittedName>
</protein>
<keyword evidence="3" id="KW-1185">Reference proteome</keyword>
<evidence type="ECO:0000259" key="1">
    <source>
        <dbReference type="Pfam" id="PF03061"/>
    </source>
</evidence>
<dbReference type="PANTHER" id="PTHR47260:SF3">
    <property type="entry name" value="THIOESTERASE FAMILY PROTEIN (AFU_ORTHOLOGUE AFUA_7G03960)"/>
    <property type="match status" value="1"/>
</dbReference>
<dbReference type="SUPFAM" id="SSF54637">
    <property type="entry name" value="Thioesterase/thiol ester dehydrase-isomerase"/>
    <property type="match status" value="1"/>
</dbReference>
<dbReference type="AlphaFoldDB" id="A0A3A2ZFI2"/>
<proteinExistence type="predicted"/>
<dbReference type="Proteomes" id="UP000266188">
    <property type="component" value="Unassembled WGS sequence"/>
</dbReference>
<gene>
    <name evidence="2" type="ORF">PHISCL_06628</name>
</gene>
<dbReference type="Pfam" id="PF03061">
    <property type="entry name" value="4HBT"/>
    <property type="match status" value="1"/>
</dbReference>
<dbReference type="Gene3D" id="3.10.129.10">
    <property type="entry name" value="Hotdog Thioesterase"/>
    <property type="match status" value="1"/>
</dbReference>
<comment type="caution">
    <text evidence="2">The sequence shown here is derived from an EMBL/GenBank/DDBJ whole genome shotgun (WGS) entry which is preliminary data.</text>
</comment>
<dbReference type="PANTHER" id="PTHR47260">
    <property type="entry name" value="UPF0644 PROTEIN PB2B4.06"/>
    <property type="match status" value="1"/>
</dbReference>
<dbReference type="EMBL" id="MVGC01000257">
    <property type="protein sequence ID" value="RJE21033.1"/>
    <property type="molecule type" value="Genomic_DNA"/>
</dbReference>
<organism evidence="2 3">
    <name type="scientific">Aspergillus sclerotialis</name>
    <dbReference type="NCBI Taxonomy" id="2070753"/>
    <lineage>
        <taxon>Eukaryota</taxon>
        <taxon>Fungi</taxon>
        <taxon>Dikarya</taxon>
        <taxon>Ascomycota</taxon>
        <taxon>Pezizomycotina</taxon>
        <taxon>Eurotiomycetes</taxon>
        <taxon>Eurotiomycetidae</taxon>
        <taxon>Eurotiales</taxon>
        <taxon>Aspergillaceae</taxon>
        <taxon>Aspergillus</taxon>
        <taxon>Aspergillus subgen. Polypaecilum</taxon>
    </lineage>
</organism>
<dbReference type="CDD" id="cd03443">
    <property type="entry name" value="PaaI_thioesterase"/>
    <property type="match status" value="1"/>
</dbReference>
<dbReference type="InterPro" id="IPR006683">
    <property type="entry name" value="Thioestr_dom"/>
</dbReference>
<dbReference type="OrthoDB" id="506431at2759"/>
<dbReference type="InterPro" id="IPR052061">
    <property type="entry name" value="PTE-AB_protein"/>
</dbReference>
<evidence type="ECO:0000313" key="2">
    <source>
        <dbReference type="EMBL" id="RJE21033.1"/>
    </source>
</evidence>
<name>A0A3A2ZFI2_9EURO</name>
<dbReference type="InterPro" id="IPR029069">
    <property type="entry name" value="HotDog_dom_sf"/>
</dbReference>
<sequence>MGSTTQEQIYPPEMAETIEHFRKIPQCANILDQPHGEVVNPVGSRVLTNALFNETLSLNNGILKSLFIIKRLQVNGAAAHEGHLFLDLGKGITGQKGVAHGGFLSAVMDQVTGALLGNVGIDGGKGMWTVALNVAYRNPVFVPSVVIVTAKVGKIEGRKIWVHGEIEDLDRNICTTAEVIFVVKRQHTI</sequence>
<evidence type="ECO:0000313" key="3">
    <source>
        <dbReference type="Proteomes" id="UP000266188"/>
    </source>
</evidence>
<feature type="domain" description="Thioesterase" evidence="1">
    <location>
        <begin position="97"/>
        <end position="174"/>
    </location>
</feature>